<dbReference type="SUPFAM" id="SSF161111">
    <property type="entry name" value="Cation efflux protein transmembrane domain-like"/>
    <property type="match status" value="1"/>
</dbReference>
<keyword evidence="5" id="KW-0862">Zinc</keyword>
<keyword evidence="13" id="KW-1185">Reference proteome</keyword>
<evidence type="ECO:0000256" key="5">
    <source>
        <dbReference type="ARBA" id="ARBA00022906"/>
    </source>
</evidence>
<dbReference type="InterPro" id="IPR036837">
    <property type="entry name" value="Cation_efflux_CTD_sf"/>
</dbReference>
<feature type="domain" description="Cation efflux protein transmembrane" evidence="10">
    <location>
        <begin position="67"/>
        <end position="315"/>
    </location>
</feature>
<organism evidence="12 13">
    <name type="scientific">Tetracentron sinense</name>
    <name type="common">Spur-leaf</name>
    <dbReference type="NCBI Taxonomy" id="13715"/>
    <lineage>
        <taxon>Eukaryota</taxon>
        <taxon>Viridiplantae</taxon>
        <taxon>Streptophyta</taxon>
        <taxon>Embryophyta</taxon>
        <taxon>Tracheophyta</taxon>
        <taxon>Spermatophyta</taxon>
        <taxon>Magnoliopsida</taxon>
        <taxon>Trochodendrales</taxon>
        <taxon>Trochodendraceae</taxon>
        <taxon>Tetracentron</taxon>
    </lineage>
</organism>
<dbReference type="Proteomes" id="UP000655225">
    <property type="component" value="Unassembled WGS sequence"/>
</dbReference>
<dbReference type="GO" id="GO:0005886">
    <property type="term" value="C:plasma membrane"/>
    <property type="evidence" value="ECO:0007669"/>
    <property type="project" value="TreeGrafter"/>
</dbReference>
<dbReference type="NCBIfam" id="TIGR01297">
    <property type="entry name" value="CDF"/>
    <property type="match status" value="1"/>
</dbReference>
<reference evidence="12 13" key="1">
    <citation type="submission" date="2020-04" db="EMBL/GenBank/DDBJ databases">
        <title>Plant Genome Project.</title>
        <authorList>
            <person name="Zhang R.-G."/>
        </authorList>
    </citation>
    <scope>NUCLEOTIDE SEQUENCE [LARGE SCALE GENOMIC DNA]</scope>
    <source>
        <strain evidence="12">YNK0</strain>
        <tissue evidence="12">Leaf</tissue>
    </source>
</reference>
<dbReference type="InterPro" id="IPR058533">
    <property type="entry name" value="Cation_efflux_TM"/>
</dbReference>
<dbReference type="InterPro" id="IPR027469">
    <property type="entry name" value="Cation_efflux_TMD_sf"/>
</dbReference>
<protein>
    <submittedName>
        <fullName evidence="12">Uncharacterized protein</fullName>
    </submittedName>
</protein>
<keyword evidence="3" id="KW-0813">Transport</keyword>
<dbReference type="GO" id="GO:0005385">
    <property type="term" value="F:zinc ion transmembrane transporter activity"/>
    <property type="evidence" value="ECO:0007669"/>
    <property type="project" value="TreeGrafter"/>
</dbReference>
<dbReference type="Pfam" id="PF01545">
    <property type="entry name" value="Cation_efflux"/>
    <property type="match status" value="1"/>
</dbReference>
<comment type="subcellular location">
    <subcellularLocation>
        <location evidence="1">Membrane</location>
        <topology evidence="1">Multi-pass membrane protein</topology>
    </subcellularLocation>
</comment>
<evidence type="ECO:0000256" key="3">
    <source>
        <dbReference type="ARBA" id="ARBA00022448"/>
    </source>
</evidence>
<name>A0A835DK49_TETSI</name>
<evidence type="ECO:0000259" key="11">
    <source>
        <dbReference type="Pfam" id="PF16916"/>
    </source>
</evidence>
<dbReference type="PANTHER" id="PTHR11562:SF54">
    <property type="entry name" value="METAL TOLERANCE PROTEIN B"/>
    <property type="match status" value="1"/>
</dbReference>
<gene>
    <name evidence="12" type="ORF">HHK36_011088</name>
</gene>
<evidence type="ECO:0000313" key="12">
    <source>
        <dbReference type="EMBL" id="KAF8402994.1"/>
    </source>
</evidence>
<sequence length="394" mass="43931">MGDHVVPTSRTENQREIEMMKNSEEIKVLLKPQRFSCDPNCGFSEQAKHASESELRSKSATKLCRLICFYLIFMVVEIVGGTKANSLAVLTDAAHLLTDVAGFSISLFAIWASGWEATPRQSFGFFRLEVLGALLSVQLIWLISGILIYEAIDRILHKSATVNGKLMFVIAAFGFFINLVMVVWLGHDHTHGACGDKDHDHGREDGCPTAEEEKNLISISSEEPQCEIEHNQLQNHRHNISGGKTKTFYLNMNLQGAYLHVMTDLIQSIGVMIAGAVIWAKPDWLVVDLLCTLSFSVLVLCTTLAMLTKIFHILMESTPNEIDIAMLESGLKCVEGVSDVHDLHVWAITTERIALACHVTAEPSANSNAILLEIRDYCKKKYRIHHATIQIEQE</sequence>
<dbReference type="Pfam" id="PF16916">
    <property type="entry name" value="ZT_dimer"/>
    <property type="match status" value="1"/>
</dbReference>
<feature type="transmembrane region" description="Helical" evidence="9">
    <location>
        <begin position="257"/>
        <end position="279"/>
    </location>
</feature>
<evidence type="ECO:0000256" key="6">
    <source>
        <dbReference type="ARBA" id="ARBA00022989"/>
    </source>
</evidence>
<keyword evidence="5" id="KW-0864">Zinc transport</keyword>
<feature type="transmembrane region" description="Helical" evidence="9">
    <location>
        <begin position="100"/>
        <end position="118"/>
    </location>
</feature>
<dbReference type="OrthoDB" id="9944568at2759"/>
<keyword evidence="8 9" id="KW-0472">Membrane</keyword>
<accession>A0A835DK49</accession>
<dbReference type="GO" id="GO:0005773">
    <property type="term" value="C:vacuole"/>
    <property type="evidence" value="ECO:0007669"/>
    <property type="project" value="TreeGrafter"/>
</dbReference>
<keyword evidence="4 9" id="KW-0812">Transmembrane</keyword>
<dbReference type="PANTHER" id="PTHR11562">
    <property type="entry name" value="CATION EFFLUX PROTEIN/ ZINC TRANSPORTER"/>
    <property type="match status" value="1"/>
</dbReference>
<keyword evidence="6 9" id="KW-1133">Transmembrane helix</keyword>
<evidence type="ECO:0000256" key="2">
    <source>
        <dbReference type="ARBA" id="ARBA00008873"/>
    </source>
</evidence>
<evidence type="ECO:0000256" key="9">
    <source>
        <dbReference type="SAM" id="Phobius"/>
    </source>
</evidence>
<feature type="domain" description="Cation efflux protein cytoplasmic" evidence="11">
    <location>
        <begin position="319"/>
        <end position="393"/>
    </location>
</feature>
<evidence type="ECO:0000259" key="10">
    <source>
        <dbReference type="Pfam" id="PF01545"/>
    </source>
</evidence>
<dbReference type="InterPro" id="IPR027470">
    <property type="entry name" value="Cation_efflux_CTD"/>
</dbReference>
<feature type="transmembrane region" description="Helical" evidence="9">
    <location>
        <begin position="63"/>
        <end position="80"/>
    </location>
</feature>
<evidence type="ECO:0000256" key="7">
    <source>
        <dbReference type="ARBA" id="ARBA00023065"/>
    </source>
</evidence>
<evidence type="ECO:0000313" key="13">
    <source>
        <dbReference type="Proteomes" id="UP000655225"/>
    </source>
</evidence>
<evidence type="ECO:0000256" key="1">
    <source>
        <dbReference type="ARBA" id="ARBA00004141"/>
    </source>
</evidence>
<keyword evidence="7" id="KW-0406">Ion transport</keyword>
<feature type="transmembrane region" description="Helical" evidence="9">
    <location>
        <begin position="130"/>
        <end position="152"/>
    </location>
</feature>
<dbReference type="Gene3D" id="1.20.1510.10">
    <property type="entry name" value="Cation efflux protein transmembrane domain"/>
    <property type="match status" value="1"/>
</dbReference>
<dbReference type="AlphaFoldDB" id="A0A835DK49"/>
<feature type="transmembrane region" description="Helical" evidence="9">
    <location>
        <begin position="285"/>
        <end position="307"/>
    </location>
</feature>
<proteinExistence type="inferred from homology"/>
<dbReference type="InterPro" id="IPR002524">
    <property type="entry name" value="Cation_efflux"/>
</dbReference>
<dbReference type="InterPro" id="IPR050681">
    <property type="entry name" value="CDF/SLC30A"/>
</dbReference>
<feature type="transmembrane region" description="Helical" evidence="9">
    <location>
        <begin position="164"/>
        <end position="185"/>
    </location>
</feature>
<dbReference type="SUPFAM" id="SSF160240">
    <property type="entry name" value="Cation efflux protein cytoplasmic domain-like"/>
    <property type="match status" value="1"/>
</dbReference>
<dbReference type="OMA" id="RTWGWAR"/>
<comment type="caution">
    <text evidence="12">The sequence shown here is derived from an EMBL/GenBank/DDBJ whole genome shotgun (WGS) entry which is preliminary data.</text>
</comment>
<dbReference type="EMBL" id="JABCRI010000007">
    <property type="protein sequence ID" value="KAF8402994.1"/>
    <property type="molecule type" value="Genomic_DNA"/>
</dbReference>
<evidence type="ECO:0000256" key="4">
    <source>
        <dbReference type="ARBA" id="ARBA00022692"/>
    </source>
</evidence>
<comment type="similarity">
    <text evidence="2">Belongs to the cation diffusion facilitator (CDF) transporter (TC 2.A.4) family. SLC30A subfamily.</text>
</comment>
<evidence type="ECO:0000256" key="8">
    <source>
        <dbReference type="ARBA" id="ARBA00023136"/>
    </source>
</evidence>